<dbReference type="Gene3D" id="3.40.50.300">
    <property type="entry name" value="P-loop containing nucleotide triphosphate hydrolases"/>
    <property type="match status" value="1"/>
</dbReference>
<dbReference type="Proteomes" id="UP001154312">
    <property type="component" value="Unassembled WGS sequence"/>
</dbReference>
<evidence type="ECO:0000256" key="1">
    <source>
        <dbReference type="ARBA" id="ARBA00022448"/>
    </source>
</evidence>
<dbReference type="InterPro" id="IPR050093">
    <property type="entry name" value="ABC_SmlMolc_Importer"/>
</dbReference>
<feature type="domain" description="ABC transporter" evidence="4">
    <location>
        <begin position="6"/>
        <end position="237"/>
    </location>
</feature>
<evidence type="ECO:0000313" key="5">
    <source>
        <dbReference type="EMBL" id="MDF9409180.1"/>
    </source>
</evidence>
<dbReference type="GO" id="GO:0022857">
    <property type="term" value="F:transmembrane transporter activity"/>
    <property type="evidence" value="ECO:0007669"/>
    <property type="project" value="InterPro"/>
</dbReference>
<comment type="caution">
    <text evidence="5">The sequence shown here is derived from an EMBL/GenBank/DDBJ whole genome shotgun (WGS) entry which is preliminary data.</text>
</comment>
<evidence type="ECO:0000256" key="2">
    <source>
        <dbReference type="ARBA" id="ARBA00022741"/>
    </source>
</evidence>
<dbReference type="AlphaFoldDB" id="A0A9X4H2V8"/>
<dbReference type="InterPro" id="IPR027417">
    <property type="entry name" value="P-loop_NTPase"/>
</dbReference>
<dbReference type="RefSeq" id="WP_277444623.1">
    <property type="nucleotide sequence ID" value="NZ_JAKOAV010000025.1"/>
</dbReference>
<dbReference type="PROSITE" id="PS50893">
    <property type="entry name" value="ABC_TRANSPORTER_2"/>
    <property type="match status" value="1"/>
</dbReference>
<dbReference type="SMART" id="SM00382">
    <property type="entry name" value="AAA"/>
    <property type="match status" value="1"/>
</dbReference>
<name>A0A9X4H2V8_9FIRM</name>
<keyword evidence="1" id="KW-0813">Transport</keyword>
<dbReference type="GO" id="GO:0016887">
    <property type="term" value="F:ATP hydrolysis activity"/>
    <property type="evidence" value="ECO:0007669"/>
    <property type="project" value="InterPro"/>
</dbReference>
<sequence length="366" mass="40833">MNRKIIEISNLVLNKEKHTILDIDTFYLEQGETIVLIGPNGAGKSTLLQILMLLQRPTAGDFYFRGEKVRWEDSLSYRRRMAMVFQEALLLETTVYHNVASGLVIRGFPKEQIQERVKKWLVRLGIEHLSYRSARSLSGGESQRVSLARALVLEPEVIFLDEPFAALDEPTRNTLLSDLADILRDTSVSSIIVTHNYAEIPVLADRAVAMDKGRIVQVATPWEILTRPASLGVASLVGIKNAIKGVITGYDNDNGKVFVKAGQHDIVANVFTPPNSEKVYILLRPEDVKMMVTLEKNEANTMRGRIGKLMPYGNMFTAVVDCGIPFTATISHEQALHGDLTIGRDVWISFSPDRVHLINAQAITPE</sequence>
<dbReference type="Pfam" id="PF00005">
    <property type="entry name" value="ABC_tran"/>
    <property type="match status" value="1"/>
</dbReference>
<dbReference type="SUPFAM" id="SSF52540">
    <property type="entry name" value="P-loop containing nucleoside triphosphate hydrolases"/>
    <property type="match status" value="1"/>
</dbReference>
<dbReference type="InterPro" id="IPR013611">
    <property type="entry name" value="Transp-assoc_OB_typ2"/>
</dbReference>
<dbReference type="InterPro" id="IPR008995">
    <property type="entry name" value="Mo/tungstate-bd_C_term_dom"/>
</dbReference>
<proteinExistence type="predicted"/>
<keyword evidence="2" id="KW-0547">Nucleotide-binding</keyword>
<dbReference type="SUPFAM" id="SSF50331">
    <property type="entry name" value="MOP-like"/>
    <property type="match status" value="1"/>
</dbReference>
<dbReference type="PANTHER" id="PTHR42781">
    <property type="entry name" value="SPERMIDINE/PUTRESCINE IMPORT ATP-BINDING PROTEIN POTA"/>
    <property type="match status" value="1"/>
</dbReference>
<dbReference type="GO" id="GO:0043190">
    <property type="term" value="C:ATP-binding cassette (ABC) transporter complex"/>
    <property type="evidence" value="ECO:0007669"/>
    <property type="project" value="InterPro"/>
</dbReference>
<gene>
    <name evidence="5" type="ORF">L7E55_12575</name>
</gene>
<reference evidence="5" key="1">
    <citation type="submission" date="2022-02" db="EMBL/GenBank/DDBJ databases">
        <authorList>
            <person name="Leng L."/>
        </authorList>
    </citation>
    <scope>NUCLEOTIDE SEQUENCE</scope>
    <source>
        <strain evidence="5">JI</strain>
    </source>
</reference>
<accession>A0A9X4H2V8</accession>
<dbReference type="InterPro" id="IPR017871">
    <property type="entry name" value="ABC_transporter-like_CS"/>
</dbReference>
<protein>
    <submittedName>
        <fullName evidence="5">ABC transporter ATP-binding protein</fullName>
    </submittedName>
</protein>
<dbReference type="InterPro" id="IPR003439">
    <property type="entry name" value="ABC_transporter-like_ATP-bd"/>
</dbReference>
<dbReference type="Pfam" id="PF08402">
    <property type="entry name" value="TOBE_2"/>
    <property type="match status" value="1"/>
</dbReference>
<evidence type="ECO:0000259" key="4">
    <source>
        <dbReference type="PROSITE" id="PS50893"/>
    </source>
</evidence>
<dbReference type="PROSITE" id="PS00211">
    <property type="entry name" value="ABC_TRANSPORTER_1"/>
    <property type="match status" value="1"/>
</dbReference>
<organism evidence="5 6">
    <name type="scientific">Pelotomaculum isophthalicicum JI</name>
    <dbReference type="NCBI Taxonomy" id="947010"/>
    <lineage>
        <taxon>Bacteria</taxon>
        <taxon>Bacillati</taxon>
        <taxon>Bacillota</taxon>
        <taxon>Clostridia</taxon>
        <taxon>Eubacteriales</taxon>
        <taxon>Desulfotomaculaceae</taxon>
        <taxon>Pelotomaculum</taxon>
    </lineage>
</organism>
<dbReference type="PANTHER" id="PTHR42781:SF4">
    <property type="entry name" value="SPERMIDINE_PUTRESCINE IMPORT ATP-BINDING PROTEIN POTA"/>
    <property type="match status" value="1"/>
</dbReference>
<evidence type="ECO:0000256" key="3">
    <source>
        <dbReference type="ARBA" id="ARBA00022840"/>
    </source>
</evidence>
<evidence type="ECO:0000313" key="6">
    <source>
        <dbReference type="Proteomes" id="UP001154312"/>
    </source>
</evidence>
<keyword evidence="6" id="KW-1185">Reference proteome</keyword>
<keyword evidence="3 5" id="KW-0067">ATP-binding</keyword>
<dbReference type="InterPro" id="IPR003593">
    <property type="entry name" value="AAA+_ATPase"/>
</dbReference>
<dbReference type="GO" id="GO:0005524">
    <property type="term" value="F:ATP binding"/>
    <property type="evidence" value="ECO:0007669"/>
    <property type="project" value="UniProtKB-KW"/>
</dbReference>
<dbReference type="EMBL" id="JAKOAV010000025">
    <property type="protein sequence ID" value="MDF9409180.1"/>
    <property type="molecule type" value="Genomic_DNA"/>
</dbReference>